<dbReference type="Pfam" id="PF03544">
    <property type="entry name" value="TonB_C"/>
    <property type="match status" value="1"/>
</dbReference>
<comment type="similarity">
    <text evidence="2">Belongs to the TonB family.</text>
</comment>
<dbReference type="InterPro" id="IPR006260">
    <property type="entry name" value="TonB/TolA_C"/>
</dbReference>
<feature type="domain" description="TonB C-terminal" evidence="12">
    <location>
        <begin position="53"/>
        <end position="150"/>
    </location>
</feature>
<keyword evidence="8" id="KW-1133">Transmembrane helix</keyword>
<evidence type="ECO:0000313" key="13">
    <source>
        <dbReference type="EMBL" id="MCY1723191.1"/>
    </source>
</evidence>
<dbReference type="SUPFAM" id="SSF74653">
    <property type="entry name" value="TolA/TonB C-terminal domain"/>
    <property type="match status" value="1"/>
</dbReference>
<dbReference type="PANTHER" id="PTHR33446">
    <property type="entry name" value="PROTEIN TONB-RELATED"/>
    <property type="match status" value="1"/>
</dbReference>
<dbReference type="InterPro" id="IPR019734">
    <property type="entry name" value="TPR_rpt"/>
</dbReference>
<dbReference type="GO" id="GO:0098797">
    <property type="term" value="C:plasma membrane protein complex"/>
    <property type="evidence" value="ECO:0007669"/>
    <property type="project" value="TreeGrafter"/>
</dbReference>
<gene>
    <name evidence="13" type="ORF">OU798_22775</name>
</gene>
<evidence type="ECO:0000256" key="4">
    <source>
        <dbReference type="ARBA" id="ARBA00022475"/>
    </source>
</evidence>
<evidence type="ECO:0000259" key="12">
    <source>
        <dbReference type="PROSITE" id="PS52015"/>
    </source>
</evidence>
<evidence type="ECO:0000256" key="10">
    <source>
        <dbReference type="PROSITE-ProRule" id="PRU00339"/>
    </source>
</evidence>
<evidence type="ECO:0000256" key="11">
    <source>
        <dbReference type="SAM" id="SignalP"/>
    </source>
</evidence>
<dbReference type="PANTHER" id="PTHR33446:SF2">
    <property type="entry name" value="PROTEIN TONB"/>
    <property type="match status" value="1"/>
</dbReference>
<feature type="chain" id="PRO_5040924845" evidence="11">
    <location>
        <begin position="20"/>
        <end position="247"/>
    </location>
</feature>
<evidence type="ECO:0000256" key="1">
    <source>
        <dbReference type="ARBA" id="ARBA00004383"/>
    </source>
</evidence>
<reference evidence="13" key="1">
    <citation type="submission" date="2022-11" db="EMBL/GenBank/DDBJ databases">
        <title>Marilongibacter aestuarii gen. nov., sp. nov., isolated from tidal flat sediment.</title>
        <authorList>
            <person name="Jiayan W."/>
        </authorList>
    </citation>
    <scope>NUCLEOTIDE SEQUENCE</scope>
    <source>
        <strain evidence="13">Z1-6</strain>
    </source>
</reference>
<organism evidence="13 14">
    <name type="scientific">Draconibacterium aestuarii</name>
    <dbReference type="NCBI Taxonomy" id="2998507"/>
    <lineage>
        <taxon>Bacteria</taxon>
        <taxon>Pseudomonadati</taxon>
        <taxon>Bacteroidota</taxon>
        <taxon>Bacteroidia</taxon>
        <taxon>Marinilabiliales</taxon>
        <taxon>Prolixibacteraceae</taxon>
        <taxon>Draconibacterium</taxon>
    </lineage>
</organism>
<evidence type="ECO:0000313" key="14">
    <source>
        <dbReference type="Proteomes" id="UP001145087"/>
    </source>
</evidence>
<dbReference type="GO" id="GO:0031992">
    <property type="term" value="F:energy transducer activity"/>
    <property type="evidence" value="ECO:0007669"/>
    <property type="project" value="TreeGrafter"/>
</dbReference>
<dbReference type="PROSITE" id="PS50005">
    <property type="entry name" value="TPR"/>
    <property type="match status" value="1"/>
</dbReference>
<comment type="subcellular location">
    <subcellularLocation>
        <location evidence="1">Cell inner membrane</location>
        <topology evidence="1">Single-pass membrane protein</topology>
        <orientation evidence="1">Periplasmic side</orientation>
    </subcellularLocation>
</comment>
<dbReference type="PROSITE" id="PS52015">
    <property type="entry name" value="TONB_CTD"/>
    <property type="match status" value="1"/>
</dbReference>
<dbReference type="Proteomes" id="UP001145087">
    <property type="component" value="Unassembled WGS sequence"/>
</dbReference>
<evidence type="ECO:0000256" key="5">
    <source>
        <dbReference type="ARBA" id="ARBA00022519"/>
    </source>
</evidence>
<keyword evidence="4" id="KW-1003">Cell membrane</keyword>
<keyword evidence="14" id="KW-1185">Reference proteome</keyword>
<dbReference type="NCBIfam" id="TIGR01352">
    <property type="entry name" value="tonB_Cterm"/>
    <property type="match status" value="1"/>
</dbReference>
<feature type="signal peptide" evidence="11">
    <location>
        <begin position="1"/>
        <end position="19"/>
    </location>
</feature>
<dbReference type="RefSeq" id="WP_343335516.1">
    <property type="nucleotide sequence ID" value="NZ_JAPOHD010000067.1"/>
</dbReference>
<protein>
    <submittedName>
        <fullName evidence="13">Energy transducer TonB</fullName>
    </submittedName>
</protein>
<name>A0A9X3FDH6_9BACT</name>
<dbReference type="SUPFAM" id="SSF48452">
    <property type="entry name" value="TPR-like"/>
    <property type="match status" value="1"/>
</dbReference>
<proteinExistence type="inferred from homology"/>
<dbReference type="InterPro" id="IPR011990">
    <property type="entry name" value="TPR-like_helical_dom_sf"/>
</dbReference>
<keyword evidence="9" id="KW-0472">Membrane</keyword>
<sequence length="247" mass="27924">MKTIVVLILCMVAALLTFGQDNQMPVQSNVEEVKVTPPRFAGEIYVVQTLKEEKIESIDDYLVRNISYPEKERKLFIQGTEVVQFTVSPTGKLSDFIIINSVSPNMDEEVIRVLQTTNGMWMPGHNNDQPVTMESEVSVAFKIDGMRFPPDFNELGTKYFSKGGKLFLTRNNPKKSLKYYNKAAQYVPNDVNLLLLRGMARYETGNTLGAICDWERIKALGDSVADVYLSKVRGYEGYEELASILNK</sequence>
<dbReference type="InterPro" id="IPR037682">
    <property type="entry name" value="TonB_C"/>
</dbReference>
<evidence type="ECO:0000256" key="8">
    <source>
        <dbReference type="ARBA" id="ARBA00022989"/>
    </source>
</evidence>
<keyword evidence="11" id="KW-0732">Signal</keyword>
<evidence type="ECO:0000256" key="3">
    <source>
        <dbReference type="ARBA" id="ARBA00022448"/>
    </source>
</evidence>
<dbReference type="Gene3D" id="3.30.1150.10">
    <property type="match status" value="1"/>
</dbReference>
<keyword evidence="6" id="KW-0812">Transmembrane</keyword>
<feature type="repeat" description="TPR" evidence="10">
    <location>
        <begin position="157"/>
        <end position="190"/>
    </location>
</feature>
<dbReference type="EMBL" id="JAPOHD010000067">
    <property type="protein sequence ID" value="MCY1723191.1"/>
    <property type="molecule type" value="Genomic_DNA"/>
</dbReference>
<dbReference type="GO" id="GO:0015031">
    <property type="term" value="P:protein transport"/>
    <property type="evidence" value="ECO:0007669"/>
    <property type="project" value="UniProtKB-KW"/>
</dbReference>
<accession>A0A9X3FDH6</accession>
<evidence type="ECO:0000256" key="2">
    <source>
        <dbReference type="ARBA" id="ARBA00006555"/>
    </source>
</evidence>
<comment type="caution">
    <text evidence="13">The sequence shown here is derived from an EMBL/GenBank/DDBJ whole genome shotgun (WGS) entry which is preliminary data.</text>
</comment>
<dbReference type="GO" id="GO:0055085">
    <property type="term" value="P:transmembrane transport"/>
    <property type="evidence" value="ECO:0007669"/>
    <property type="project" value="InterPro"/>
</dbReference>
<dbReference type="AlphaFoldDB" id="A0A9X3FDH6"/>
<evidence type="ECO:0000256" key="6">
    <source>
        <dbReference type="ARBA" id="ARBA00022692"/>
    </source>
</evidence>
<keyword evidence="3" id="KW-0813">Transport</keyword>
<evidence type="ECO:0000256" key="9">
    <source>
        <dbReference type="ARBA" id="ARBA00023136"/>
    </source>
</evidence>
<keyword evidence="7" id="KW-0653">Protein transport</keyword>
<dbReference type="Gene3D" id="1.25.40.10">
    <property type="entry name" value="Tetratricopeptide repeat domain"/>
    <property type="match status" value="1"/>
</dbReference>
<dbReference type="InterPro" id="IPR051045">
    <property type="entry name" value="TonB-dependent_transducer"/>
</dbReference>
<evidence type="ECO:0000256" key="7">
    <source>
        <dbReference type="ARBA" id="ARBA00022927"/>
    </source>
</evidence>
<keyword evidence="10" id="KW-0802">TPR repeat</keyword>
<keyword evidence="5" id="KW-0997">Cell inner membrane</keyword>